<gene>
    <name evidence="2" type="ORF">PXEA_LOCUS3381</name>
</gene>
<accession>A0A3S5A8J3</accession>
<dbReference type="EMBL" id="CAAALY010007623">
    <property type="protein sequence ID" value="VEL09941.1"/>
    <property type="molecule type" value="Genomic_DNA"/>
</dbReference>
<dbReference type="Proteomes" id="UP000784294">
    <property type="component" value="Unassembled WGS sequence"/>
</dbReference>
<evidence type="ECO:0000256" key="1">
    <source>
        <dbReference type="SAM" id="MobiDB-lite"/>
    </source>
</evidence>
<feature type="region of interest" description="Disordered" evidence="1">
    <location>
        <begin position="54"/>
        <end position="92"/>
    </location>
</feature>
<name>A0A3S5A8J3_9PLAT</name>
<keyword evidence="3" id="KW-1185">Reference proteome</keyword>
<feature type="compositionally biased region" description="Low complexity" evidence="1">
    <location>
        <begin position="65"/>
        <end position="78"/>
    </location>
</feature>
<evidence type="ECO:0000313" key="3">
    <source>
        <dbReference type="Proteomes" id="UP000784294"/>
    </source>
</evidence>
<protein>
    <submittedName>
        <fullName evidence="2">Uncharacterized protein</fullName>
    </submittedName>
</protein>
<comment type="caution">
    <text evidence="2">The sequence shown here is derived from an EMBL/GenBank/DDBJ whole genome shotgun (WGS) entry which is preliminary data.</text>
</comment>
<evidence type="ECO:0000313" key="2">
    <source>
        <dbReference type="EMBL" id="VEL09941.1"/>
    </source>
</evidence>
<dbReference type="AlphaFoldDB" id="A0A3S5A8J3"/>
<organism evidence="2 3">
    <name type="scientific">Protopolystoma xenopodis</name>
    <dbReference type="NCBI Taxonomy" id="117903"/>
    <lineage>
        <taxon>Eukaryota</taxon>
        <taxon>Metazoa</taxon>
        <taxon>Spiralia</taxon>
        <taxon>Lophotrochozoa</taxon>
        <taxon>Platyhelminthes</taxon>
        <taxon>Monogenea</taxon>
        <taxon>Polyopisthocotylea</taxon>
        <taxon>Polystomatidea</taxon>
        <taxon>Polystomatidae</taxon>
        <taxon>Protopolystoma</taxon>
    </lineage>
</organism>
<sequence length="344" mass="34970">MAQLMSAGCSDGAVDDIKARIPMPPFMHRAASPVTHSSAIAGSGPRVTFKEPASVIESGSGSGPGPDCSPGSSEPGSSQNTSSDSGIGAGKAAALRQRLVEAAASTVPAPSPPTGLGSDGADFHFPVLGGYPSLGYPRQTARSPRPLGPGAAGPVASALPSLDCGASLDNACPDRLHFPARLTLGSSPAGPALGRLEPTYYNQTPFSGRTTCDEAGLEDADQAGHLRRAGRTSSFTTAFLRGGQLGGQLEPELELQLSLEPESESRRKGRYGGISCRQAVEQARSGGAGLDTESRTGSVGEQLVGRAADLLVSPPALSTGGIDLTLHSTLLSDEAREARLCSQV</sequence>
<reference evidence="2" key="1">
    <citation type="submission" date="2018-11" db="EMBL/GenBank/DDBJ databases">
        <authorList>
            <consortium name="Pathogen Informatics"/>
        </authorList>
    </citation>
    <scope>NUCLEOTIDE SEQUENCE</scope>
</reference>
<proteinExistence type="predicted"/>